<dbReference type="NCBIfam" id="NF033191">
    <property type="entry name" value="JDVT-CTERM"/>
    <property type="match status" value="1"/>
</dbReference>
<evidence type="ECO:0000256" key="2">
    <source>
        <dbReference type="SAM" id="SignalP"/>
    </source>
</evidence>
<dbReference type="STRING" id="1033802.SSPSH_000145"/>
<feature type="region of interest" description="Disordered" evidence="1">
    <location>
        <begin position="356"/>
        <end position="392"/>
    </location>
</feature>
<sequence length="424" mass="43989">MRCTRSIGAGALGIAMFLAGGSAVQAADMVLVVNDGADSGFNDATPVAPEGGNTGVTLGAQRRIAFQYAADILGSRIDSSVPIRILAGFNPGLACERDSATLGAAGPLSYVANFSDDDRVEQNVFYPLALANALLASRVADTDNDIRATFNPNLDEGTDCLGGASWYYGVDGATPAGRPSFVSTVEHELTHGVGFVSLVALTDNATSRAGQFPQTSNGGARFPDIYSTFIQDLSFPGDPLWTELTDEQRAESLTNGPDVVWSDINTGSRAASILTDSRGLKEGRVMLYAPSSIRPGSSISHWDISLDPDQIMEPFATGNDNVDDGIGLSACLLEDIGWTLANGTRCPDEVDQAVAGRDENETPEDPAAQPATDDGGAATSGGSSDDGGSSGGGCTLTGEGRFEPLWVLLLAAAAAGVCRRRRVI</sequence>
<keyword evidence="3" id="KW-0645">Protease</keyword>
<dbReference type="EMBL" id="AFNV02000001">
    <property type="protein sequence ID" value="ERJ20803.1"/>
    <property type="molecule type" value="Genomic_DNA"/>
</dbReference>
<comment type="caution">
    <text evidence="3">The sequence shown here is derived from an EMBL/GenBank/DDBJ whole genome shotgun (WGS) entry which is preliminary data.</text>
</comment>
<name>U2G3W6_9GAMM</name>
<keyword evidence="4" id="KW-1185">Reference proteome</keyword>
<evidence type="ECO:0000313" key="3">
    <source>
        <dbReference type="EMBL" id="ERJ20803.1"/>
    </source>
</evidence>
<feature type="chain" id="PRO_5004627080" evidence="2">
    <location>
        <begin position="27"/>
        <end position="424"/>
    </location>
</feature>
<dbReference type="GO" id="GO:0006508">
    <property type="term" value="P:proteolysis"/>
    <property type="evidence" value="ECO:0007669"/>
    <property type="project" value="UniProtKB-KW"/>
</dbReference>
<dbReference type="Proteomes" id="UP000006242">
    <property type="component" value="Unassembled WGS sequence"/>
</dbReference>
<keyword evidence="3" id="KW-0378">Hydrolase</keyword>
<reference evidence="3 4" key="2">
    <citation type="journal article" date="2013" name="PLoS ONE">
        <title>INDIGO - INtegrated Data Warehouse of MIcrobial GenOmes with Examples from the Red Sea Extremophiles.</title>
        <authorList>
            <person name="Alam I."/>
            <person name="Antunes A."/>
            <person name="Kamau A.A."/>
            <person name="Ba Alawi W."/>
            <person name="Kalkatawi M."/>
            <person name="Stingl U."/>
            <person name="Bajic V.B."/>
        </authorList>
    </citation>
    <scope>NUCLEOTIDE SEQUENCE [LARGE SCALE GENOMIC DNA]</scope>
    <source>
        <strain evidence="3 4">E1L3A</strain>
    </source>
</reference>
<keyword evidence="2" id="KW-0732">Signal</keyword>
<protein>
    <submittedName>
        <fullName evidence="3">Serine protease protein</fullName>
    </submittedName>
</protein>
<evidence type="ECO:0000313" key="4">
    <source>
        <dbReference type="Proteomes" id="UP000006242"/>
    </source>
</evidence>
<feature type="compositionally biased region" description="Low complexity" evidence="1">
    <location>
        <begin position="371"/>
        <end position="383"/>
    </location>
</feature>
<gene>
    <name evidence="3" type="ORF">SSPSH_000145</name>
</gene>
<dbReference type="eggNOG" id="COG3291">
    <property type="taxonomic scope" value="Bacteria"/>
</dbReference>
<reference evidence="3 4" key="1">
    <citation type="journal article" date="2011" name="J. Bacteriol.">
        <title>Genome sequence of Salinisphaera shabanensis, a gammaproteobacterium from the harsh, variable environment of the brine-seawater interface of the Shaban Deep in the Red Sea.</title>
        <authorList>
            <person name="Antunes A."/>
            <person name="Alam I."/>
            <person name="Bajic V.B."/>
            <person name="Stingl U."/>
        </authorList>
    </citation>
    <scope>NUCLEOTIDE SEQUENCE [LARGE SCALE GENOMIC DNA]</scope>
    <source>
        <strain evidence="3 4">E1L3A</strain>
    </source>
</reference>
<feature type="signal peptide" evidence="2">
    <location>
        <begin position="1"/>
        <end position="26"/>
    </location>
</feature>
<dbReference type="GO" id="GO:0008233">
    <property type="term" value="F:peptidase activity"/>
    <property type="evidence" value="ECO:0007669"/>
    <property type="project" value="UniProtKB-KW"/>
</dbReference>
<evidence type="ECO:0000256" key="1">
    <source>
        <dbReference type="SAM" id="MobiDB-lite"/>
    </source>
</evidence>
<proteinExistence type="predicted"/>
<dbReference type="AlphaFoldDB" id="U2G3W6"/>
<accession>U2G3W6</accession>
<organism evidence="3 4">
    <name type="scientific">Salinisphaera shabanensis E1L3A</name>
    <dbReference type="NCBI Taxonomy" id="1033802"/>
    <lineage>
        <taxon>Bacteria</taxon>
        <taxon>Pseudomonadati</taxon>
        <taxon>Pseudomonadota</taxon>
        <taxon>Gammaproteobacteria</taxon>
        <taxon>Salinisphaerales</taxon>
        <taxon>Salinisphaeraceae</taxon>
        <taxon>Salinisphaera</taxon>
    </lineage>
</organism>